<protein>
    <recommendedName>
        <fullName evidence="9">Ascorbate-specific PTS system EIIA component</fullName>
    </recommendedName>
    <alternativeName>
        <fullName evidence="10">Ascorbate-specific phosphotransferase enzyme IIA component</fullName>
    </alternativeName>
</protein>
<keyword evidence="4" id="KW-0597">Phosphoprotein</keyword>
<dbReference type="InterPro" id="IPR051351">
    <property type="entry name" value="Ascorbate-PTS_EIIA_comp"/>
</dbReference>
<dbReference type="Gene3D" id="3.40.930.10">
    <property type="entry name" value="Mannitol-specific EII, Chain A"/>
    <property type="match status" value="1"/>
</dbReference>
<gene>
    <name evidence="12" type="ORF">EDD61_10660</name>
</gene>
<evidence type="ECO:0000256" key="3">
    <source>
        <dbReference type="ARBA" id="ARBA00022490"/>
    </source>
</evidence>
<evidence type="ECO:0000259" key="11">
    <source>
        <dbReference type="PROSITE" id="PS51094"/>
    </source>
</evidence>
<comment type="caution">
    <text evidence="12">The sequence shown here is derived from an EMBL/GenBank/DDBJ whole genome shotgun (WGS) entry which is preliminary data.</text>
</comment>
<dbReference type="SUPFAM" id="SSF55804">
    <property type="entry name" value="Phoshotransferase/anion transport protein"/>
    <property type="match status" value="1"/>
</dbReference>
<sequence>MLDLRLLNKERVALQVRVKDWKEAVRVSGQLLVDVGSIESCYIDAIIENMQEYGPYFVLAPGVAMPHASCSSGVHQVDISVVTLANEVAFMDSLNNPVKLVICLAATDNNSHIELLKKVSQILSDETCVQRVKHAKTVEEVLTIFNS</sequence>
<dbReference type="Proteomes" id="UP000295773">
    <property type="component" value="Unassembled WGS sequence"/>
</dbReference>
<dbReference type="PROSITE" id="PS00372">
    <property type="entry name" value="PTS_EIIA_TYPE_2_HIS"/>
    <property type="match status" value="1"/>
</dbReference>
<dbReference type="GO" id="GO:0005737">
    <property type="term" value="C:cytoplasm"/>
    <property type="evidence" value="ECO:0007669"/>
    <property type="project" value="UniProtKB-SubCell"/>
</dbReference>
<dbReference type="EMBL" id="SMBP01000006">
    <property type="protein sequence ID" value="TCU60551.1"/>
    <property type="molecule type" value="Genomic_DNA"/>
</dbReference>
<name>A0A4R3TET0_9FIRM</name>
<dbReference type="Pfam" id="PF00359">
    <property type="entry name" value="PTS_EIIA_2"/>
    <property type="match status" value="1"/>
</dbReference>
<dbReference type="CDD" id="cd00211">
    <property type="entry name" value="PTS_IIA_fru"/>
    <property type="match status" value="1"/>
</dbReference>
<evidence type="ECO:0000313" key="12">
    <source>
        <dbReference type="EMBL" id="TCU60551.1"/>
    </source>
</evidence>
<evidence type="ECO:0000256" key="8">
    <source>
        <dbReference type="ARBA" id="ARBA00037387"/>
    </source>
</evidence>
<keyword evidence="13" id="KW-1185">Reference proteome</keyword>
<comment type="function">
    <text evidence="8">The phosphoenolpyruvate-dependent sugar phosphotransferase system (sugar PTS), a major carbohydrate active transport system, catalyzes the phosphorylation of incoming sugar substrates concomitantly with their translocation across the cell membrane. The enzyme II UlaABC PTS system is involved in ascorbate transport.</text>
</comment>
<dbReference type="PROSITE" id="PS51094">
    <property type="entry name" value="PTS_EIIA_TYPE_2"/>
    <property type="match status" value="1"/>
</dbReference>
<keyword evidence="3" id="KW-0963">Cytoplasm</keyword>
<evidence type="ECO:0000256" key="9">
    <source>
        <dbReference type="ARBA" id="ARBA00041175"/>
    </source>
</evidence>
<organism evidence="12 13">
    <name type="scientific">Longicatena caecimuris</name>
    <dbReference type="NCBI Taxonomy" id="1796635"/>
    <lineage>
        <taxon>Bacteria</taxon>
        <taxon>Bacillati</taxon>
        <taxon>Bacillota</taxon>
        <taxon>Erysipelotrichia</taxon>
        <taxon>Erysipelotrichales</taxon>
        <taxon>Erysipelotrichaceae</taxon>
        <taxon>Longicatena</taxon>
    </lineage>
</organism>
<dbReference type="GO" id="GO:0016301">
    <property type="term" value="F:kinase activity"/>
    <property type="evidence" value="ECO:0007669"/>
    <property type="project" value="UniProtKB-KW"/>
</dbReference>
<keyword evidence="2" id="KW-0813">Transport</keyword>
<dbReference type="PANTHER" id="PTHR36203">
    <property type="entry name" value="ASCORBATE-SPECIFIC PTS SYSTEM EIIA COMPONENT"/>
    <property type="match status" value="1"/>
</dbReference>
<keyword evidence="7" id="KW-0418">Kinase</keyword>
<evidence type="ECO:0000256" key="5">
    <source>
        <dbReference type="ARBA" id="ARBA00022679"/>
    </source>
</evidence>
<reference evidence="12 13" key="1">
    <citation type="submission" date="2019-03" db="EMBL/GenBank/DDBJ databases">
        <title>Genomic Encyclopedia of Type Strains, Phase IV (KMG-IV): sequencing the most valuable type-strain genomes for metagenomic binning, comparative biology and taxonomic classification.</title>
        <authorList>
            <person name="Goeker M."/>
        </authorList>
    </citation>
    <scope>NUCLEOTIDE SEQUENCE [LARGE SCALE GENOMIC DNA]</scope>
    <source>
        <strain evidence="12 13">DSM 29481</strain>
    </source>
</reference>
<accession>A0A4R3TET0</accession>
<dbReference type="AlphaFoldDB" id="A0A4R3TET0"/>
<evidence type="ECO:0000256" key="10">
    <source>
        <dbReference type="ARBA" id="ARBA00042072"/>
    </source>
</evidence>
<dbReference type="RefSeq" id="WP_243642688.1">
    <property type="nucleotide sequence ID" value="NZ_JANKBG010000005.1"/>
</dbReference>
<keyword evidence="5" id="KW-0808">Transferase</keyword>
<evidence type="ECO:0000256" key="7">
    <source>
        <dbReference type="ARBA" id="ARBA00022777"/>
    </source>
</evidence>
<evidence type="ECO:0000256" key="2">
    <source>
        <dbReference type="ARBA" id="ARBA00022448"/>
    </source>
</evidence>
<comment type="subcellular location">
    <subcellularLocation>
        <location evidence="1">Cytoplasm</location>
    </subcellularLocation>
</comment>
<keyword evidence="6" id="KW-0598">Phosphotransferase system</keyword>
<evidence type="ECO:0000256" key="6">
    <source>
        <dbReference type="ARBA" id="ARBA00022683"/>
    </source>
</evidence>
<dbReference type="PANTHER" id="PTHR36203:SF1">
    <property type="entry name" value="ASCORBATE-SPECIFIC PTS SYSTEM EIIA COMPONENT"/>
    <property type="match status" value="1"/>
</dbReference>
<evidence type="ECO:0000256" key="1">
    <source>
        <dbReference type="ARBA" id="ARBA00004496"/>
    </source>
</evidence>
<evidence type="ECO:0000313" key="13">
    <source>
        <dbReference type="Proteomes" id="UP000295773"/>
    </source>
</evidence>
<dbReference type="GO" id="GO:0009401">
    <property type="term" value="P:phosphoenolpyruvate-dependent sugar phosphotransferase system"/>
    <property type="evidence" value="ECO:0007669"/>
    <property type="project" value="UniProtKB-KW"/>
</dbReference>
<evidence type="ECO:0000256" key="4">
    <source>
        <dbReference type="ARBA" id="ARBA00022553"/>
    </source>
</evidence>
<dbReference type="InterPro" id="IPR016152">
    <property type="entry name" value="PTrfase/Anion_transptr"/>
</dbReference>
<feature type="domain" description="PTS EIIA type-2" evidence="11">
    <location>
        <begin position="5"/>
        <end position="147"/>
    </location>
</feature>
<dbReference type="InterPro" id="IPR002178">
    <property type="entry name" value="PTS_EIIA_type-2_dom"/>
</dbReference>
<proteinExistence type="predicted"/>